<organism evidence="2 3">
    <name type="scientific">Orchesella dallaii</name>
    <dbReference type="NCBI Taxonomy" id="48710"/>
    <lineage>
        <taxon>Eukaryota</taxon>
        <taxon>Metazoa</taxon>
        <taxon>Ecdysozoa</taxon>
        <taxon>Arthropoda</taxon>
        <taxon>Hexapoda</taxon>
        <taxon>Collembola</taxon>
        <taxon>Entomobryomorpha</taxon>
        <taxon>Entomobryoidea</taxon>
        <taxon>Orchesellidae</taxon>
        <taxon>Orchesellinae</taxon>
        <taxon>Orchesella</taxon>
    </lineage>
</organism>
<feature type="transmembrane region" description="Helical" evidence="1">
    <location>
        <begin position="132"/>
        <end position="159"/>
    </location>
</feature>
<accession>A0ABP1QQR5</accession>
<evidence type="ECO:0000313" key="2">
    <source>
        <dbReference type="EMBL" id="CAL8110337.1"/>
    </source>
</evidence>
<protein>
    <submittedName>
        <fullName evidence="2">Uncharacterized protein</fullName>
    </submittedName>
</protein>
<comment type="caution">
    <text evidence="2">The sequence shown here is derived from an EMBL/GenBank/DDBJ whole genome shotgun (WGS) entry which is preliminary data.</text>
</comment>
<feature type="transmembrane region" description="Helical" evidence="1">
    <location>
        <begin position="44"/>
        <end position="73"/>
    </location>
</feature>
<reference evidence="2 3" key="1">
    <citation type="submission" date="2024-08" db="EMBL/GenBank/DDBJ databases">
        <authorList>
            <person name="Cucini C."/>
            <person name="Frati F."/>
        </authorList>
    </citation>
    <scope>NUCLEOTIDE SEQUENCE [LARGE SCALE GENOMIC DNA]</scope>
</reference>
<dbReference type="Proteomes" id="UP001642540">
    <property type="component" value="Unassembled WGS sequence"/>
</dbReference>
<name>A0ABP1QQR5_9HEXA</name>
<sequence length="260" mass="28617">MAAILSTLIPLCYGIFFTSANEPVHELFQEWLEIDVHLDIRSSPIVLLFTWAALAGGGAVFIFLNLGILYMLFAITCISSLIPTQVSKPIKKSSSKILQYSIETTSLGTMTEGEAILAYRTQQLFSVFMNEIFASMFISLHLVVLMVILVGVSFVLIVISNDAMAAGFSVVGFVVSGIFAVVLLLSAECILIGRVSDLSKLVLNTSKNLTTRRSVYRKFIASCRIVYLDAASPFFVIDKGTFAAFMCQYLDFLIQLLLCQ</sequence>
<feature type="transmembrane region" description="Helical" evidence="1">
    <location>
        <begin position="165"/>
        <end position="191"/>
    </location>
</feature>
<gene>
    <name evidence="2" type="ORF">ODALV1_LOCUS14166</name>
</gene>
<keyword evidence="3" id="KW-1185">Reference proteome</keyword>
<evidence type="ECO:0000313" key="3">
    <source>
        <dbReference type="Proteomes" id="UP001642540"/>
    </source>
</evidence>
<dbReference type="EMBL" id="CAXLJM020000044">
    <property type="protein sequence ID" value="CAL8110337.1"/>
    <property type="molecule type" value="Genomic_DNA"/>
</dbReference>
<keyword evidence="1" id="KW-0472">Membrane</keyword>
<evidence type="ECO:0000256" key="1">
    <source>
        <dbReference type="SAM" id="Phobius"/>
    </source>
</evidence>
<keyword evidence="1" id="KW-1133">Transmembrane helix</keyword>
<keyword evidence="1" id="KW-0812">Transmembrane</keyword>
<proteinExistence type="predicted"/>